<dbReference type="Pfam" id="PF05938">
    <property type="entry name" value="Self-incomp_S1"/>
    <property type="match status" value="1"/>
</dbReference>
<comment type="caution">
    <text evidence="8">The sequence shown here is derived from an EMBL/GenBank/DDBJ whole genome shotgun (WGS) entry which is preliminary data.</text>
</comment>
<dbReference type="InterPro" id="IPR010264">
    <property type="entry name" value="Self-incomp_S1"/>
</dbReference>
<sequence length="121" mass="14393">MAYYPYTKVHFSLLISFIIINLMMMTNASILHARVTEFFVSDLPQNTSPLQVHCQSQDDDLGVHTLKMNEKFDFSFHQNFWGITHFHYAFSWDLKNNNFDVFLNAKSLCRFNFFKQDIYCT</sequence>
<dbReference type="PANTHER" id="PTHR31232">
    <property type="match status" value="1"/>
</dbReference>
<keyword evidence="7" id="KW-1133">Transmembrane helix</keyword>
<evidence type="ECO:0000256" key="7">
    <source>
        <dbReference type="SAM" id="Phobius"/>
    </source>
</evidence>
<evidence type="ECO:0000313" key="9">
    <source>
        <dbReference type="Proteomes" id="UP001311915"/>
    </source>
</evidence>
<keyword evidence="9" id="KW-1185">Reference proteome</keyword>
<dbReference type="Proteomes" id="UP001311915">
    <property type="component" value="Unassembled WGS sequence"/>
</dbReference>
<evidence type="ECO:0000256" key="6">
    <source>
        <dbReference type="RuleBase" id="RU367044"/>
    </source>
</evidence>
<keyword evidence="4 6" id="KW-0964">Secreted</keyword>
<dbReference type="GO" id="GO:0005576">
    <property type="term" value="C:extracellular region"/>
    <property type="evidence" value="ECO:0007669"/>
    <property type="project" value="UniProtKB-SubCell"/>
</dbReference>
<dbReference type="AlphaFoldDB" id="A0AAV9KB41"/>
<evidence type="ECO:0000256" key="1">
    <source>
        <dbReference type="ARBA" id="ARBA00004613"/>
    </source>
</evidence>
<evidence type="ECO:0000256" key="2">
    <source>
        <dbReference type="ARBA" id="ARBA00005581"/>
    </source>
</evidence>
<evidence type="ECO:0000313" key="8">
    <source>
        <dbReference type="EMBL" id="KAK4710573.1"/>
    </source>
</evidence>
<keyword evidence="7" id="KW-0472">Membrane</keyword>
<comment type="similarity">
    <text evidence="2 6">Belongs to the plant self-incompatibility (S1) protein family.</text>
</comment>
<gene>
    <name evidence="8" type="ORF">R3W88_005086</name>
</gene>
<evidence type="ECO:0000256" key="3">
    <source>
        <dbReference type="ARBA" id="ARBA00022471"/>
    </source>
</evidence>
<feature type="transmembrane region" description="Helical" evidence="7">
    <location>
        <begin position="6"/>
        <end position="24"/>
    </location>
</feature>
<comment type="subcellular location">
    <subcellularLocation>
        <location evidence="1 6">Secreted</location>
    </subcellularLocation>
</comment>
<evidence type="ECO:0000256" key="4">
    <source>
        <dbReference type="ARBA" id="ARBA00022525"/>
    </source>
</evidence>
<dbReference type="GO" id="GO:0060320">
    <property type="term" value="P:rejection of self pollen"/>
    <property type="evidence" value="ECO:0007669"/>
    <property type="project" value="UniProtKB-KW"/>
</dbReference>
<accession>A0AAV9KB41</accession>
<keyword evidence="3 6" id="KW-0713">Self-incompatibility</keyword>
<evidence type="ECO:0000256" key="5">
    <source>
        <dbReference type="ARBA" id="ARBA00022729"/>
    </source>
</evidence>
<keyword evidence="7" id="KW-0812">Transmembrane</keyword>
<dbReference type="PANTHER" id="PTHR31232:SF137">
    <property type="entry name" value="S-PROTEIN HOMOLOG"/>
    <property type="match status" value="1"/>
</dbReference>
<keyword evidence="5" id="KW-0732">Signal</keyword>
<reference evidence="8 9" key="1">
    <citation type="submission" date="2023-10" db="EMBL/GenBank/DDBJ databases">
        <title>Genome-Wide Identification Analysis in wild type Solanum Pinnatisectum Reveals Some Genes Defensing Phytophthora Infestans.</title>
        <authorList>
            <person name="Sun C."/>
        </authorList>
    </citation>
    <scope>NUCLEOTIDE SEQUENCE [LARGE SCALE GENOMIC DNA]</scope>
    <source>
        <strain evidence="8">LQN</strain>
        <tissue evidence="8">Leaf</tissue>
    </source>
</reference>
<name>A0AAV9KB41_9SOLN</name>
<protein>
    <recommendedName>
        <fullName evidence="6">S-protein homolog</fullName>
    </recommendedName>
</protein>
<dbReference type="EMBL" id="JAWPEI010000011">
    <property type="protein sequence ID" value="KAK4710573.1"/>
    <property type="molecule type" value="Genomic_DNA"/>
</dbReference>
<proteinExistence type="inferred from homology"/>
<organism evidence="8 9">
    <name type="scientific">Solanum pinnatisectum</name>
    <name type="common">tansyleaf nightshade</name>
    <dbReference type="NCBI Taxonomy" id="50273"/>
    <lineage>
        <taxon>Eukaryota</taxon>
        <taxon>Viridiplantae</taxon>
        <taxon>Streptophyta</taxon>
        <taxon>Embryophyta</taxon>
        <taxon>Tracheophyta</taxon>
        <taxon>Spermatophyta</taxon>
        <taxon>Magnoliopsida</taxon>
        <taxon>eudicotyledons</taxon>
        <taxon>Gunneridae</taxon>
        <taxon>Pentapetalae</taxon>
        <taxon>asterids</taxon>
        <taxon>lamiids</taxon>
        <taxon>Solanales</taxon>
        <taxon>Solanaceae</taxon>
        <taxon>Solanoideae</taxon>
        <taxon>Solaneae</taxon>
        <taxon>Solanum</taxon>
    </lineage>
</organism>